<sequence>MEGKALPALSAVGLVLVLPLLIVLAMLLTSMGSIGQASECAPATSAGKAFGWPTDEHEPSEGWDDGDPKHTGLDFDVDKGSKVMAAEDGEVIDTAGDWIKIKHQDDAVQTWYQFFESKSVRVGDKVTRGQEIGKSGEGDEEDPGEDGEHLHFELRIRGGENGGGDLQPQDPTDELGEDTTESSGGCGCGGGPLVGGNNQEKAFNFFASNGFSKEQAAGIVGNMIHESSVEPARLQNTAPGVETSASAARGSELGWGIVQWTPAGKMINPSMEATNNDEAKVASLEWQLEFLLKQLNGEGPLPEGNAGDKLHAANGVEAAAVAFGQYFERFAGSEDLSNPRYTERKATAVEVMATFGDGATPGGGGCGAGNMDIVATAKNLAWDTPGHGKNKGDAKPEYQAAMPEYNGSTGTDEYSDCGVFVATVMRMSGADPDYPVRGTSIQEPYLRNSGKYDVYDNITTEQLKPGDILIGPGHTYLFVGEFNGYDAAAASLHGHVPEAGNTYNIGSEFAAARLKNPPTPKA</sequence>
<evidence type="ECO:0000259" key="3">
    <source>
        <dbReference type="Pfam" id="PF18013"/>
    </source>
</evidence>
<feature type="compositionally biased region" description="Acidic residues" evidence="1">
    <location>
        <begin position="171"/>
        <end position="180"/>
    </location>
</feature>
<dbReference type="RefSeq" id="WP_184800337.1">
    <property type="nucleotide sequence ID" value="NZ_JACHMY010000001.1"/>
</dbReference>
<dbReference type="GO" id="GO:0004222">
    <property type="term" value="F:metalloendopeptidase activity"/>
    <property type="evidence" value="ECO:0007669"/>
    <property type="project" value="TreeGrafter"/>
</dbReference>
<dbReference type="SUPFAM" id="SSF51261">
    <property type="entry name" value="Duplicated hybrid motif"/>
    <property type="match status" value="1"/>
</dbReference>
<dbReference type="InterPro" id="IPR011055">
    <property type="entry name" value="Dup_hybrid_motif"/>
</dbReference>
<feature type="domain" description="M23ase beta-sheet core" evidence="2">
    <location>
        <begin position="69"/>
        <end position="158"/>
    </location>
</feature>
<evidence type="ECO:0008006" key="6">
    <source>
        <dbReference type="Google" id="ProtNLM"/>
    </source>
</evidence>
<reference evidence="4 5" key="1">
    <citation type="submission" date="2020-08" db="EMBL/GenBank/DDBJ databases">
        <title>Sequencing the genomes of 1000 actinobacteria strains.</title>
        <authorList>
            <person name="Klenk H.-P."/>
        </authorList>
    </citation>
    <scope>NUCLEOTIDE SEQUENCE [LARGE SCALE GENOMIC DNA]</scope>
    <source>
        <strain evidence="4 5">DSM 28967</strain>
    </source>
</reference>
<dbReference type="InterPro" id="IPR041219">
    <property type="entry name" value="Phage_lysozyme2"/>
</dbReference>
<feature type="compositionally biased region" description="Basic and acidic residues" evidence="1">
    <location>
        <begin position="54"/>
        <end position="74"/>
    </location>
</feature>
<organism evidence="4 5">
    <name type="scientific">Kribbella italica</name>
    <dbReference type="NCBI Taxonomy" id="1540520"/>
    <lineage>
        <taxon>Bacteria</taxon>
        <taxon>Bacillati</taxon>
        <taxon>Actinomycetota</taxon>
        <taxon>Actinomycetes</taxon>
        <taxon>Propionibacteriales</taxon>
        <taxon>Kribbellaceae</taxon>
        <taxon>Kribbella</taxon>
    </lineage>
</organism>
<evidence type="ECO:0000313" key="4">
    <source>
        <dbReference type="EMBL" id="MBB5839009.1"/>
    </source>
</evidence>
<dbReference type="Proteomes" id="UP000549971">
    <property type="component" value="Unassembled WGS sequence"/>
</dbReference>
<dbReference type="Gene3D" id="2.70.70.10">
    <property type="entry name" value="Glucose Permease (Domain IIA)"/>
    <property type="match status" value="1"/>
</dbReference>
<gene>
    <name evidence="4" type="ORF">HDA39_005743</name>
</gene>
<dbReference type="InterPro" id="IPR050570">
    <property type="entry name" value="Cell_wall_metabolism_enzyme"/>
</dbReference>
<evidence type="ECO:0000256" key="1">
    <source>
        <dbReference type="SAM" id="MobiDB-lite"/>
    </source>
</evidence>
<dbReference type="PANTHER" id="PTHR21666:SF270">
    <property type="entry name" value="MUREIN HYDROLASE ACTIVATOR ENVC"/>
    <property type="match status" value="1"/>
</dbReference>
<proteinExistence type="predicted"/>
<dbReference type="Pfam" id="PF18013">
    <property type="entry name" value="Phage_lysozyme2"/>
    <property type="match status" value="1"/>
</dbReference>
<dbReference type="Pfam" id="PF01551">
    <property type="entry name" value="Peptidase_M23"/>
    <property type="match status" value="1"/>
</dbReference>
<protein>
    <recommendedName>
        <fullName evidence="6">Peptidase M23-like protein</fullName>
    </recommendedName>
</protein>
<evidence type="ECO:0000259" key="2">
    <source>
        <dbReference type="Pfam" id="PF01551"/>
    </source>
</evidence>
<dbReference type="CDD" id="cd12797">
    <property type="entry name" value="M23_peptidase"/>
    <property type="match status" value="1"/>
</dbReference>
<dbReference type="EMBL" id="JACHMY010000001">
    <property type="protein sequence ID" value="MBB5839009.1"/>
    <property type="molecule type" value="Genomic_DNA"/>
</dbReference>
<feature type="region of interest" description="Disordered" evidence="1">
    <location>
        <begin position="126"/>
        <end position="187"/>
    </location>
</feature>
<dbReference type="PANTHER" id="PTHR21666">
    <property type="entry name" value="PEPTIDASE-RELATED"/>
    <property type="match status" value="1"/>
</dbReference>
<dbReference type="AlphaFoldDB" id="A0A7W9MWN9"/>
<feature type="region of interest" description="Disordered" evidence="1">
    <location>
        <begin position="45"/>
        <end position="74"/>
    </location>
</feature>
<feature type="domain" description="Phage tail lysozyme" evidence="3">
    <location>
        <begin position="197"/>
        <end position="354"/>
    </location>
</feature>
<evidence type="ECO:0000313" key="5">
    <source>
        <dbReference type="Proteomes" id="UP000549971"/>
    </source>
</evidence>
<name>A0A7W9MWN9_9ACTN</name>
<comment type="caution">
    <text evidence="4">The sequence shown here is derived from an EMBL/GenBank/DDBJ whole genome shotgun (WGS) entry which is preliminary data.</text>
</comment>
<keyword evidence="5" id="KW-1185">Reference proteome</keyword>
<dbReference type="Gene3D" id="1.10.530.10">
    <property type="match status" value="1"/>
</dbReference>
<dbReference type="InterPro" id="IPR016047">
    <property type="entry name" value="M23ase_b-sheet_dom"/>
</dbReference>
<accession>A0A7W9MWN9</accession>
<feature type="compositionally biased region" description="Basic and acidic residues" evidence="1">
    <location>
        <begin position="146"/>
        <end position="158"/>
    </location>
</feature>